<dbReference type="InterPro" id="IPR020846">
    <property type="entry name" value="MFS_dom"/>
</dbReference>
<comment type="subcellular location">
    <subcellularLocation>
        <location evidence="1">Membrane</location>
        <topology evidence="1">Multi-pass membrane protein</topology>
    </subcellularLocation>
</comment>
<dbReference type="EnsemblMetazoa" id="PPAI000754-RA">
    <property type="protein sequence ID" value="PPAI000754-PA"/>
    <property type="gene ID" value="PPAI000754"/>
</dbReference>
<name>A0A1B0D082_PHLPP</name>
<dbReference type="VEuPathDB" id="VectorBase:PPAI000754"/>
<dbReference type="GO" id="GO:0016020">
    <property type="term" value="C:membrane"/>
    <property type="evidence" value="ECO:0007669"/>
    <property type="project" value="UniProtKB-SubCell"/>
</dbReference>
<dbReference type="GO" id="GO:0097037">
    <property type="term" value="P:heme export"/>
    <property type="evidence" value="ECO:0007669"/>
    <property type="project" value="TreeGrafter"/>
</dbReference>
<dbReference type="Pfam" id="PF07690">
    <property type="entry name" value="MFS_1"/>
    <property type="match status" value="1"/>
</dbReference>
<dbReference type="SUPFAM" id="SSF103473">
    <property type="entry name" value="MFS general substrate transporter"/>
    <property type="match status" value="1"/>
</dbReference>
<dbReference type="VEuPathDB" id="VectorBase:PPAPM1_011787"/>
<evidence type="ECO:0000313" key="6">
    <source>
        <dbReference type="EnsemblMetazoa" id="PPAI000754-PA"/>
    </source>
</evidence>
<dbReference type="GO" id="GO:0015232">
    <property type="term" value="F:heme transmembrane transporter activity"/>
    <property type="evidence" value="ECO:0007669"/>
    <property type="project" value="TreeGrafter"/>
</dbReference>
<dbReference type="PANTHER" id="PTHR10924">
    <property type="entry name" value="MAJOR FACILITATOR SUPERFAMILY PROTEIN-RELATED"/>
    <property type="match status" value="1"/>
</dbReference>
<protein>
    <recommendedName>
        <fullName evidence="5">Major facilitator superfamily (MFS) profile domain-containing protein</fullName>
    </recommendedName>
</protein>
<accession>A0A1B0D082</accession>
<evidence type="ECO:0000256" key="2">
    <source>
        <dbReference type="ARBA" id="ARBA00022692"/>
    </source>
</evidence>
<dbReference type="EMBL" id="AJVK01021312">
    <property type="status" value="NOT_ANNOTATED_CDS"/>
    <property type="molecule type" value="Genomic_DNA"/>
</dbReference>
<evidence type="ECO:0000259" key="5">
    <source>
        <dbReference type="PROSITE" id="PS50850"/>
    </source>
</evidence>
<organism evidence="6 7">
    <name type="scientific">Phlebotomus papatasi</name>
    <name type="common">Sandfly</name>
    <dbReference type="NCBI Taxonomy" id="29031"/>
    <lineage>
        <taxon>Eukaryota</taxon>
        <taxon>Metazoa</taxon>
        <taxon>Ecdysozoa</taxon>
        <taxon>Arthropoda</taxon>
        <taxon>Hexapoda</taxon>
        <taxon>Insecta</taxon>
        <taxon>Pterygota</taxon>
        <taxon>Neoptera</taxon>
        <taxon>Endopterygota</taxon>
        <taxon>Diptera</taxon>
        <taxon>Nematocera</taxon>
        <taxon>Psychodoidea</taxon>
        <taxon>Psychodidae</taxon>
        <taxon>Phlebotomus</taxon>
        <taxon>Phlebotomus</taxon>
    </lineage>
</organism>
<feature type="domain" description="Major facilitator superfamily (MFS) profile" evidence="5">
    <location>
        <begin position="87"/>
        <end position="493"/>
    </location>
</feature>
<dbReference type="KEGG" id="ppap:129803023"/>
<reference evidence="6" key="1">
    <citation type="submission" date="2022-08" db="UniProtKB">
        <authorList>
            <consortium name="EnsemblMetazoa"/>
        </authorList>
    </citation>
    <scope>IDENTIFICATION</scope>
    <source>
        <strain evidence="6">Israel</strain>
    </source>
</reference>
<dbReference type="RefSeq" id="XP_055705307.1">
    <property type="nucleotide sequence ID" value="XM_055849332.1"/>
</dbReference>
<dbReference type="InterPro" id="IPR036259">
    <property type="entry name" value="MFS_trans_sf"/>
</dbReference>
<evidence type="ECO:0000313" key="7">
    <source>
        <dbReference type="Proteomes" id="UP000092462"/>
    </source>
</evidence>
<dbReference type="InterPro" id="IPR011701">
    <property type="entry name" value="MFS"/>
</dbReference>
<keyword evidence="7" id="KW-1185">Reference proteome</keyword>
<dbReference type="PROSITE" id="PS50850">
    <property type="entry name" value="MFS"/>
    <property type="match status" value="1"/>
</dbReference>
<dbReference type="GO" id="GO:0020037">
    <property type="term" value="F:heme binding"/>
    <property type="evidence" value="ECO:0007669"/>
    <property type="project" value="TreeGrafter"/>
</dbReference>
<dbReference type="GeneID" id="129803023"/>
<keyword evidence="4" id="KW-0472">Membrane</keyword>
<evidence type="ECO:0000256" key="4">
    <source>
        <dbReference type="ARBA" id="ARBA00023136"/>
    </source>
</evidence>
<dbReference type="PANTHER" id="PTHR10924:SF4">
    <property type="entry name" value="GH15861P"/>
    <property type="match status" value="1"/>
</dbReference>
<dbReference type="OrthoDB" id="422206at2759"/>
<dbReference type="Gene3D" id="1.20.1250.20">
    <property type="entry name" value="MFS general substrate transporter like domains"/>
    <property type="match status" value="2"/>
</dbReference>
<keyword evidence="2" id="KW-0812">Transmembrane</keyword>
<dbReference type="InterPro" id="IPR049680">
    <property type="entry name" value="FLVCR1-2_SLC49-like"/>
</dbReference>
<proteinExistence type="predicted"/>
<evidence type="ECO:0000256" key="3">
    <source>
        <dbReference type="ARBA" id="ARBA00022989"/>
    </source>
</evidence>
<dbReference type="AlphaFoldDB" id="A0A1B0D082"/>
<dbReference type="Proteomes" id="UP000092462">
    <property type="component" value="Unassembled WGS sequence"/>
</dbReference>
<evidence type="ECO:0000256" key="1">
    <source>
        <dbReference type="ARBA" id="ARBA00004141"/>
    </source>
</evidence>
<keyword evidence="3" id="KW-1133">Transmembrane helix</keyword>
<sequence length="530" mass="59219">MAERMVLQLPEILDRKKSLSMSHLPAQDRNFLCVPGASSLQDVQVMTDLSRKSYESLRRIESNTSITVPENFSFSSLAIQVYKIRWALLLLCLASIALTYMQWIQYSIVANIIMRYYRVSSLLVDWTSMVFMLSYSLLVFPVSFFMDIKRPRQAAVMGSVLLALGSWIKVFSLDRELFLISFVGQTIVAIAQVFILSLPARLASTWFSPEEASKVCGLGVFGAQLGTSLGFFLTPWLVQNDEKIEKIHQDLEIMYIGDAGLSTVISIFTVAVFQSQPEKPPSHIQALQRSVRATNKGYWKSLWGLVHQRDFIILVIAYGMNVGVFNSMLTLLNQIVLNYFPDSEKDAGYIGVAIIGTGLVGSVVFGFIMDTWHEYRKTAVWVYGISALTVFVFSLSLESKSKKLLYVASILMGFFMSGLQTIGYELAAELTYPEPDGPVAGIMNISTHVFGVLFTITISRIHDSLGDFAGNMAFTLLLVIGTAITALIKAELKRHSAYKEVASAAEELAELEKQIVQEKVPYLVFKTDEY</sequence>